<evidence type="ECO:0000313" key="1">
    <source>
        <dbReference type="EMBL" id="AAK85673.1"/>
    </source>
</evidence>
<sequence>MKRLPPEIAEEILQYLPAVVHAKVLGLTPRSRKRLLHKNKLMDYLALTPVNYHLPDDKHLLAHFENPLTPYMALLCLEKSCEFFNKCIPKHVRVAALNWPSPNNLKFLCSHFEWFALIQKLLKHEHEQGRVISPNTVRVSDVKHVNELNSLSNIIDINVDDVHRCPYVEIDVYLDDNIITLCSYYTCSMYRIIK</sequence>
<dbReference type="RefSeq" id="NP_203278.1">
    <property type="nucleotide sequence ID" value="NC_003083.1"/>
</dbReference>
<accession>Q91GE5</accession>
<proteinExistence type="predicted"/>
<gene>
    <name evidence="1" type="primary">lef-7</name>
</gene>
<reference evidence="1 2" key="1">
    <citation type="journal article" date="2002" name="J. Gen. Virol.">
        <title>Whole genome analysis of the Epiphyas postvittana nucleopolyhedrovirus.</title>
        <authorList>
            <person name="Hyink O."/>
            <person name="Dellow R.A."/>
            <person name="Olsen M.J."/>
            <person name="Caradoc-Davies K.M.B."/>
            <person name="Drake K."/>
            <person name="Herniou E.A."/>
            <person name="Cory J.S."/>
            <person name="O'Reilly D.R."/>
            <person name="Ward V.K."/>
        </authorList>
    </citation>
    <scope>NUCLEOTIDE SEQUENCE [LARGE SCALE GENOMIC DNA]</scope>
</reference>
<organismHost>
    <name type="scientific">Lepidoptera</name>
    <name type="common">moths &amp; butterflies</name>
    <dbReference type="NCBI Taxonomy" id="7088"/>
</organismHost>
<protein>
    <submittedName>
        <fullName evidence="1">LEF-7</fullName>
    </submittedName>
</protein>
<organism evidence="1 2">
    <name type="scientific">Epiphyas postvittana nucleopolyhedrovirus</name>
    <name type="common">EppoMNPV</name>
    <dbReference type="NCBI Taxonomy" id="70600"/>
    <lineage>
        <taxon>Viruses</taxon>
        <taxon>Viruses incertae sedis</taxon>
        <taxon>Naldaviricetes</taxon>
        <taxon>Lefavirales</taxon>
        <taxon>Baculoviridae</taxon>
        <taxon>Alphabaculovirus</taxon>
        <taxon>Alphabaculovirus eppostvittanae</taxon>
    </lineage>
</organism>
<evidence type="ECO:0000313" key="2">
    <source>
        <dbReference type="Proteomes" id="UP000203221"/>
    </source>
</evidence>
<dbReference type="KEGG" id="vg:921830"/>
<dbReference type="OrthoDB" id="13193at10239"/>
<name>Q91GE5_NPVEP</name>
<dbReference type="Proteomes" id="UP000203221">
    <property type="component" value="Segment"/>
</dbReference>
<dbReference type="GeneID" id="921830"/>
<dbReference type="EMBL" id="AY043265">
    <property type="protein sequence ID" value="AAK85673.1"/>
    <property type="molecule type" value="Genomic_DNA"/>
</dbReference>
<keyword evidence="2" id="KW-1185">Reference proteome</keyword>